<evidence type="ECO:0000256" key="3">
    <source>
        <dbReference type="ARBA" id="ARBA00022741"/>
    </source>
</evidence>
<comment type="catalytic activity">
    <reaction evidence="6">
        <text>ATP + H2O + proteinSide 1 = ADP + phosphate + proteinSide 2.</text>
        <dbReference type="EC" id="7.4.2.5"/>
    </reaction>
</comment>
<feature type="domain" description="ABC transporter" evidence="7">
    <location>
        <begin position="259"/>
        <end position="490"/>
    </location>
</feature>
<dbReference type="InterPro" id="IPR003593">
    <property type="entry name" value="AAA+_ATPase"/>
</dbReference>
<dbReference type="FunFam" id="3.40.50.300:FF:000866">
    <property type="entry name" value="Molybdate ABC transporter ATP-binding protein ModF"/>
    <property type="match status" value="1"/>
</dbReference>
<dbReference type="Proteomes" id="UP000254031">
    <property type="component" value="Unassembled WGS sequence"/>
</dbReference>
<dbReference type="SMART" id="SM00382">
    <property type="entry name" value="AAA"/>
    <property type="match status" value="2"/>
</dbReference>
<evidence type="ECO:0000313" key="8">
    <source>
        <dbReference type="EMBL" id="STY66574.1"/>
    </source>
</evidence>
<dbReference type="InterPro" id="IPR027417">
    <property type="entry name" value="P-loop_NTPase"/>
</dbReference>
<dbReference type="AlphaFoldDB" id="A0A378NDQ5"/>
<dbReference type="GO" id="GO:0016887">
    <property type="term" value="F:ATP hydrolysis activity"/>
    <property type="evidence" value="ECO:0007669"/>
    <property type="project" value="InterPro"/>
</dbReference>
<keyword evidence="3" id="KW-0547">Nucleotide-binding</keyword>
<evidence type="ECO:0000259" key="7">
    <source>
        <dbReference type="PROSITE" id="PS50893"/>
    </source>
</evidence>
<evidence type="ECO:0000256" key="6">
    <source>
        <dbReference type="ARBA" id="ARBA00034068"/>
    </source>
</evidence>
<dbReference type="InterPro" id="IPR003439">
    <property type="entry name" value="ABC_transporter-like_ATP-bd"/>
</dbReference>
<evidence type="ECO:0000313" key="9">
    <source>
        <dbReference type="Proteomes" id="UP000254031"/>
    </source>
</evidence>
<proteinExistence type="predicted"/>
<organism evidence="8 9">
    <name type="scientific">Mannheimia haemolytica</name>
    <name type="common">Pasteurella haemolytica</name>
    <dbReference type="NCBI Taxonomy" id="75985"/>
    <lineage>
        <taxon>Bacteria</taxon>
        <taxon>Pseudomonadati</taxon>
        <taxon>Pseudomonadota</taxon>
        <taxon>Gammaproteobacteria</taxon>
        <taxon>Pasteurellales</taxon>
        <taxon>Pasteurellaceae</taxon>
        <taxon>Mannheimia</taxon>
    </lineage>
</organism>
<keyword evidence="8" id="KW-0378">Hydrolase</keyword>
<comment type="function">
    <text evidence="5">Part of the ABC transporter complex LktBD involved in leukotoxin export. Transmembrane domains (TMD) form a pore in the inner membrane and the ATP-binding domain (NBD) is responsible for energy generation.</text>
</comment>
<dbReference type="EC" id="7.4.2.5" evidence="1"/>
<dbReference type="NCBIfam" id="NF008186">
    <property type="entry name" value="PRK10938.1"/>
    <property type="match status" value="1"/>
</dbReference>
<dbReference type="RefSeq" id="WP_006251145.1">
    <property type="nucleotide sequence ID" value="NZ_CP017484.1"/>
</dbReference>
<accession>A0A378NDQ5</accession>
<name>A0A378NDQ5_MANHA</name>
<dbReference type="PROSITE" id="PS50893">
    <property type="entry name" value="ABC_TRANSPORTER_2"/>
    <property type="match status" value="2"/>
</dbReference>
<feature type="domain" description="ABC transporter" evidence="7">
    <location>
        <begin position="7"/>
        <end position="235"/>
    </location>
</feature>
<evidence type="ECO:0000256" key="5">
    <source>
        <dbReference type="ARBA" id="ARBA00024829"/>
    </source>
</evidence>
<dbReference type="Gene3D" id="3.40.50.300">
    <property type="entry name" value="P-loop containing nucleotide triphosphate hydrolases"/>
    <property type="match status" value="2"/>
</dbReference>
<protein>
    <recommendedName>
        <fullName evidence="2">Leukotoxin translocation ATP-binding protein LktB</fullName>
        <ecNumber evidence="1">7.4.2.5</ecNumber>
    </recommendedName>
</protein>
<dbReference type="PANTHER" id="PTHR43158:SF2">
    <property type="entry name" value="SKFA PEPTIDE EXPORT ATP-BINDING PROTEIN SKFE"/>
    <property type="match status" value="1"/>
</dbReference>
<evidence type="ECO:0000256" key="1">
    <source>
        <dbReference type="ARBA" id="ARBA00012048"/>
    </source>
</evidence>
<gene>
    <name evidence="8" type="primary">ykoD</name>
    <name evidence="8" type="ORF">NCTC9380_01891</name>
</gene>
<dbReference type="EMBL" id="UGPL01000006">
    <property type="protein sequence ID" value="STY66574.1"/>
    <property type="molecule type" value="Genomic_DNA"/>
</dbReference>
<sequence length="492" mass="55728">MQTQPSLTITNARFSLVKQHKLTIDALQIQPNDFWVVVGGNGSGKTAFSLALQDKISLYSGDYGNSFQHIQLLSFEQQQKMLDQIFKDRNNDSVSPDDFGLTARQVILNGSPKEALCEEYAHKLHIQHLLERPFMHLSTGESRKVLFCQMLVSEPDLFILDEPFEGLDQQSVQYWQQLIAELQSKMALVLIVNRFNDIPDAANHIALLDNLSLILQGERAEIEQQAVYSQLKFAEQNVNVPLPESAAPLNSLPENINPFELEKVTIQYGEKKILDNLSWTVEPKQHWWIKGPNGAGKSTLLSIITGDHPQSYANKVRLFGKQRGSGETIWDIKKNIGYVSSQLHMDYRVNCSAMEVILSGFFDSIGVYQQVPNALQLKAMEWLERLNLSNVAKKPFRSLSWGQQRLLLITRAMVKHPSILILDEPLQGLDGINRKLVKQFIEQLVTNSQTQLLFVSHQDSDAPNCITHLFEFVPKGETNEFGFEYHQTALGA</sequence>
<dbReference type="PANTHER" id="PTHR43158">
    <property type="entry name" value="SKFA PEPTIDE EXPORT ATP-BINDING PROTEIN SKFE"/>
    <property type="match status" value="1"/>
</dbReference>
<evidence type="ECO:0000256" key="2">
    <source>
        <dbReference type="ARBA" id="ARBA00021004"/>
    </source>
</evidence>
<dbReference type="GO" id="GO:0005524">
    <property type="term" value="F:ATP binding"/>
    <property type="evidence" value="ECO:0007669"/>
    <property type="project" value="UniProtKB-KW"/>
</dbReference>
<keyword evidence="4 8" id="KW-0067">ATP-binding</keyword>
<dbReference type="SUPFAM" id="SSF52540">
    <property type="entry name" value="P-loop containing nucleoside triphosphate hydrolases"/>
    <property type="match status" value="2"/>
</dbReference>
<dbReference type="Pfam" id="PF00005">
    <property type="entry name" value="ABC_tran"/>
    <property type="match status" value="2"/>
</dbReference>
<evidence type="ECO:0000256" key="4">
    <source>
        <dbReference type="ARBA" id="ARBA00022840"/>
    </source>
</evidence>
<reference evidence="8 9" key="1">
    <citation type="submission" date="2018-06" db="EMBL/GenBank/DDBJ databases">
        <authorList>
            <consortium name="Pathogen Informatics"/>
            <person name="Doyle S."/>
        </authorList>
    </citation>
    <scope>NUCLEOTIDE SEQUENCE [LARGE SCALE GENOMIC DNA]</scope>
    <source>
        <strain evidence="8 9">NCTC9380</strain>
    </source>
</reference>